<gene>
    <name evidence="2" type="ORF">EYF80_033768</name>
</gene>
<evidence type="ECO:0000256" key="1">
    <source>
        <dbReference type="SAM" id="MobiDB-lite"/>
    </source>
</evidence>
<protein>
    <submittedName>
        <fullName evidence="2">Uncharacterized protein</fullName>
    </submittedName>
</protein>
<dbReference type="EMBL" id="SRLO01000438">
    <property type="protein sequence ID" value="TNN56052.1"/>
    <property type="molecule type" value="Genomic_DNA"/>
</dbReference>
<dbReference type="Proteomes" id="UP000314294">
    <property type="component" value="Unassembled WGS sequence"/>
</dbReference>
<accession>A0A4Z2GTK2</accession>
<keyword evidence="3" id="KW-1185">Reference proteome</keyword>
<feature type="region of interest" description="Disordered" evidence="1">
    <location>
        <begin position="1"/>
        <end position="26"/>
    </location>
</feature>
<sequence length="119" mass="12547">MKGNQTRGNHTKGNQTRGNHTKRVAGGAAALVRQLSQLDDRHADDAVLAGEAVVLYGDVQLVGLRAVFVTENAGRDDTRQVQPTRGVSGRAADTLISIKLTLMVGSTSCPKSLAALKII</sequence>
<proteinExistence type="predicted"/>
<organism evidence="2 3">
    <name type="scientific">Liparis tanakae</name>
    <name type="common">Tanaka's snailfish</name>
    <dbReference type="NCBI Taxonomy" id="230148"/>
    <lineage>
        <taxon>Eukaryota</taxon>
        <taxon>Metazoa</taxon>
        <taxon>Chordata</taxon>
        <taxon>Craniata</taxon>
        <taxon>Vertebrata</taxon>
        <taxon>Euteleostomi</taxon>
        <taxon>Actinopterygii</taxon>
        <taxon>Neopterygii</taxon>
        <taxon>Teleostei</taxon>
        <taxon>Neoteleostei</taxon>
        <taxon>Acanthomorphata</taxon>
        <taxon>Eupercaria</taxon>
        <taxon>Perciformes</taxon>
        <taxon>Cottioidei</taxon>
        <taxon>Cottales</taxon>
        <taxon>Liparidae</taxon>
        <taxon>Liparis</taxon>
    </lineage>
</organism>
<dbReference type="AlphaFoldDB" id="A0A4Z2GTK2"/>
<name>A0A4Z2GTK2_9TELE</name>
<reference evidence="2 3" key="1">
    <citation type="submission" date="2019-03" db="EMBL/GenBank/DDBJ databases">
        <title>First draft genome of Liparis tanakae, snailfish: a comprehensive survey of snailfish specific genes.</title>
        <authorList>
            <person name="Kim W."/>
            <person name="Song I."/>
            <person name="Jeong J.-H."/>
            <person name="Kim D."/>
            <person name="Kim S."/>
            <person name="Ryu S."/>
            <person name="Song J.Y."/>
            <person name="Lee S.K."/>
        </authorList>
    </citation>
    <scope>NUCLEOTIDE SEQUENCE [LARGE SCALE GENOMIC DNA]</scope>
    <source>
        <tissue evidence="2">Muscle</tissue>
    </source>
</reference>
<comment type="caution">
    <text evidence="2">The sequence shown here is derived from an EMBL/GenBank/DDBJ whole genome shotgun (WGS) entry which is preliminary data.</text>
</comment>
<evidence type="ECO:0000313" key="3">
    <source>
        <dbReference type="Proteomes" id="UP000314294"/>
    </source>
</evidence>
<evidence type="ECO:0000313" key="2">
    <source>
        <dbReference type="EMBL" id="TNN56052.1"/>
    </source>
</evidence>
<feature type="compositionally biased region" description="Polar residues" evidence="1">
    <location>
        <begin position="1"/>
        <end position="18"/>
    </location>
</feature>